<comment type="caution">
    <text evidence="1">The sequence shown here is derived from an EMBL/GenBank/DDBJ whole genome shotgun (WGS) entry which is preliminary data.</text>
</comment>
<gene>
    <name evidence="1" type="ORF">F6X42_33070</name>
</gene>
<dbReference type="RefSeq" id="WP_187638153.1">
    <property type="nucleotide sequence ID" value="NZ_VZQQ01000049.1"/>
</dbReference>
<proteinExistence type="predicted"/>
<reference evidence="1 2" key="1">
    <citation type="submission" date="2019-09" db="EMBL/GenBank/DDBJ databases">
        <title>Paraburkholderia podalyriae sp. nov., A South African Podalyria-associated rhizobium.</title>
        <authorList>
            <person name="Mavima L."/>
            <person name="Beukes C.W."/>
            <person name="Palmer M."/>
            <person name="De Meyer S.E."/>
            <person name="James E.K."/>
            <person name="Maluk M."/>
            <person name="Avontuur J.R."/>
            <person name="Chan W.Y."/>
            <person name="Venter S.N."/>
            <person name="Steenkamp E.T."/>
        </authorList>
    </citation>
    <scope>NUCLEOTIDE SEQUENCE [LARGE SCALE GENOMIC DNA]</scope>
    <source>
        <strain evidence="1 2">WC7.3b</strain>
    </source>
</reference>
<sequence>MAFSSHMAFARNRAGQLVAANDLPSVGPAIFYCAGCGGEVTLCRQDASQADFRHVRPAACELGAQRALHAAAVQLLAESRFVVAPALTQKGTGHGKRHMIEEWGLASVRTTVDGIPVDFFAETLAGPLIIQIAIKSLYNASTRSTIRALGYAALEISIPKPGEVRGIGDLREVVLHGLTNKVWLWHPAIGNRERHAQPKRRPAEVALLFGEVEKPAAKLSVPVAVTPWVQAGGLAADAAYRQLPVAEKIRALEQQLGEPCERWPDAVDVDVTGKGSFCVDPRVWQADIFGKFVRPAAEGASTRDFTMLTVLGWLDMRYGIVPAFEDAEKVAVHQYLRALTAQGYLAELPDQQFRVVPEPRPNGLSTLRWNPDARLGVSGLRVCSKRVRLEIPVNQVQRLLEYFEDGHPAVSVATFVQDLMLRLHAPERTVVALLREADLVVG</sequence>
<keyword evidence="2" id="KW-1185">Reference proteome</keyword>
<evidence type="ECO:0000313" key="2">
    <source>
        <dbReference type="Proteomes" id="UP000736373"/>
    </source>
</evidence>
<protein>
    <recommendedName>
        <fullName evidence="3">Competence protein CoiA</fullName>
    </recommendedName>
</protein>
<evidence type="ECO:0008006" key="3">
    <source>
        <dbReference type="Google" id="ProtNLM"/>
    </source>
</evidence>
<dbReference type="Proteomes" id="UP000736373">
    <property type="component" value="Unassembled WGS sequence"/>
</dbReference>
<name>A0ABR7PY53_9BURK</name>
<accession>A0ABR7PY53</accession>
<organism evidence="1 2">
    <name type="scientific">Paraburkholderia podalyriae</name>
    <dbReference type="NCBI Taxonomy" id="1938811"/>
    <lineage>
        <taxon>Bacteria</taxon>
        <taxon>Pseudomonadati</taxon>
        <taxon>Pseudomonadota</taxon>
        <taxon>Betaproteobacteria</taxon>
        <taxon>Burkholderiales</taxon>
        <taxon>Burkholderiaceae</taxon>
        <taxon>Paraburkholderia</taxon>
    </lineage>
</organism>
<evidence type="ECO:0000313" key="1">
    <source>
        <dbReference type="EMBL" id="MBC8751217.1"/>
    </source>
</evidence>
<dbReference type="EMBL" id="VZQQ01000049">
    <property type="protein sequence ID" value="MBC8751217.1"/>
    <property type="molecule type" value="Genomic_DNA"/>
</dbReference>